<evidence type="ECO:0000313" key="4">
    <source>
        <dbReference type="EMBL" id="CAF1259604.1"/>
    </source>
</evidence>
<keyword evidence="1" id="KW-0677">Repeat</keyword>
<dbReference type="InterPro" id="IPR011990">
    <property type="entry name" value="TPR-like_helical_dom_sf"/>
</dbReference>
<dbReference type="Pfam" id="PF13424">
    <property type="entry name" value="TPR_12"/>
    <property type="match status" value="1"/>
</dbReference>
<comment type="caution">
    <text evidence="5">The sequence shown here is derived from an EMBL/GenBank/DDBJ whole genome shotgun (WGS) entry which is preliminary data.</text>
</comment>
<sequence length="692" mass="80745">MSLCEIDPYLISYRDVHKCIDYIINLDDDKNSVILIISTNKLLFPSDAWIQQCAKLSQIESIYILSTSTDVNSELVNKLSKIRGIYTERYSLCDELSSLPNIKRQRRENFQRFDFIISSWKELTDAYTTPVTSPQSQPSSNRNVLEFLYSKVLRDVLIEDVETSRNDMIIFCRQKYADNLVELNHVDDFDEYYQSENAIFWYTRDIFLYRLLNKALRDQDVRALYSLRYFTRDLHLKLKERYNSHLSPSLVSCTNSTVYRGQLMKNEEFDRKIRDNLGGFFATSCFLSTTEDRPLALVYAGNNKSTRMSEEQCVLFEIPIDNSIDKFSYANIARESAFGEAEKEVLFTMGVIFRILSITQDSNEDVWIVQLKLSDEEDEHLHVISSIIKKDMADPYKPLIKLIKIMGRMQYLDDAEHFSLVAIEDNSINSDFNLLSLVYYQLGVTYKSKKNINEAIIYFKKALNTKLENHISHTDSSLSSLYTNLGTVYENIGDYDRAHTYHNLAMKTLLDAETINQADLAIKYSNIASICRKKEYYLEALHNYTTCLDIESEILLKDDKKKLITKNNIGVVHIHLKNFTKAIEYFQMLETEQILSQYSSSNVNLAVVYWNLACVFYQQRHLTEALSYCRKCENIVTSRLIFVLHESKAKMCQDWIQRIEDELSKEQYQIRNGYGPNPWIICHPYMTSANLE</sequence>
<dbReference type="PANTHER" id="PTHR45641">
    <property type="entry name" value="TETRATRICOPEPTIDE REPEAT PROTEIN (AFU_ORTHOLOGUE AFUA_6G03870)"/>
    <property type="match status" value="1"/>
</dbReference>
<dbReference type="OrthoDB" id="5587616at2759"/>
<dbReference type="Pfam" id="PF13181">
    <property type="entry name" value="TPR_8"/>
    <property type="match status" value="1"/>
</dbReference>
<feature type="repeat" description="TPR" evidence="3">
    <location>
        <begin position="436"/>
        <end position="469"/>
    </location>
</feature>
<dbReference type="SMART" id="SM00028">
    <property type="entry name" value="TPR"/>
    <property type="match status" value="5"/>
</dbReference>
<protein>
    <submittedName>
        <fullName evidence="5">Uncharacterized protein</fullName>
    </submittedName>
</protein>
<dbReference type="Gene3D" id="3.90.176.10">
    <property type="entry name" value="Toxin ADP-ribosyltransferase, Chain A, domain 1"/>
    <property type="match status" value="1"/>
</dbReference>
<dbReference type="InterPro" id="IPR019734">
    <property type="entry name" value="TPR_rpt"/>
</dbReference>
<gene>
    <name evidence="4" type="ORF">BJG266_LOCUS30048</name>
    <name evidence="5" type="ORF">QVE165_LOCUS46871</name>
</gene>
<dbReference type="SUPFAM" id="SSF56399">
    <property type="entry name" value="ADP-ribosylation"/>
    <property type="match status" value="1"/>
</dbReference>
<dbReference type="EMBL" id="CAJNOI010000371">
    <property type="protein sequence ID" value="CAF1259604.1"/>
    <property type="molecule type" value="Genomic_DNA"/>
</dbReference>
<dbReference type="PANTHER" id="PTHR45641:SF1">
    <property type="entry name" value="AAA+ ATPASE DOMAIN-CONTAINING PROTEIN"/>
    <property type="match status" value="1"/>
</dbReference>
<organism evidence="5 6">
    <name type="scientific">Adineta steineri</name>
    <dbReference type="NCBI Taxonomy" id="433720"/>
    <lineage>
        <taxon>Eukaryota</taxon>
        <taxon>Metazoa</taxon>
        <taxon>Spiralia</taxon>
        <taxon>Gnathifera</taxon>
        <taxon>Rotifera</taxon>
        <taxon>Eurotatoria</taxon>
        <taxon>Bdelloidea</taxon>
        <taxon>Adinetida</taxon>
        <taxon>Adinetidae</taxon>
        <taxon>Adineta</taxon>
    </lineage>
</organism>
<dbReference type="PROSITE" id="PS51996">
    <property type="entry name" value="TR_MART"/>
    <property type="match status" value="1"/>
</dbReference>
<evidence type="ECO:0000256" key="3">
    <source>
        <dbReference type="PROSITE-ProRule" id="PRU00339"/>
    </source>
</evidence>
<dbReference type="SUPFAM" id="SSF48452">
    <property type="entry name" value="TPR-like"/>
    <property type="match status" value="1"/>
</dbReference>
<evidence type="ECO:0000256" key="2">
    <source>
        <dbReference type="ARBA" id="ARBA00022803"/>
    </source>
</evidence>
<evidence type="ECO:0000313" key="5">
    <source>
        <dbReference type="EMBL" id="CAF1548393.1"/>
    </source>
</evidence>
<evidence type="ECO:0000256" key="1">
    <source>
        <dbReference type="ARBA" id="ARBA00022737"/>
    </source>
</evidence>
<dbReference type="Proteomes" id="UP000663877">
    <property type="component" value="Unassembled WGS sequence"/>
</dbReference>
<evidence type="ECO:0000313" key="6">
    <source>
        <dbReference type="Proteomes" id="UP000663832"/>
    </source>
</evidence>
<accession>A0A815WTJ1</accession>
<name>A0A815WTJ1_9BILA</name>
<dbReference type="Proteomes" id="UP000663832">
    <property type="component" value="Unassembled WGS sequence"/>
</dbReference>
<keyword evidence="6" id="KW-1185">Reference proteome</keyword>
<dbReference type="PROSITE" id="PS50005">
    <property type="entry name" value="TPR"/>
    <property type="match status" value="1"/>
</dbReference>
<dbReference type="Gene3D" id="1.25.40.10">
    <property type="entry name" value="Tetratricopeptide repeat domain"/>
    <property type="match status" value="3"/>
</dbReference>
<keyword evidence="2 3" id="KW-0802">TPR repeat</keyword>
<proteinExistence type="predicted"/>
<reference evidence="5" key="1">
    <citation type="submission" date="2021-02" db="EMBL/GenBank/DDBJ databases">
        <authorList>
            <person name="Nowell W R."/>
        </authorList>
    </citation>
    <scope>NUCLEOTIDE SEQUENCE</scope>
</reference>
<dbReference type="EMBL" id="CAJNOM010000714">
    <property type="protein sequence ID" value="CAF1548393.1"/>
    <property type="molecule type" value="Genomic_DNA"/>
</dbReference>
<dbReference type="AlphaFoldDB" id="A0A815WTJ1"/>